<evidence type="ECO:0000313" key="1">
    <source>
        <dbReference type="EMBL" id="GGB55463.1"/>
    </source>
</evidence>
<dbReference type="Proteomes" id="UP000603352">
    <property type="component" value="Unassembled WGS sequence"/>
</dbReference>
<reference evidence="2" key="1">
    <citation type="journal article" date="2019" name="Int. J. Syst. Evol. Microbiol.">
        <title>The Global Catalogue of Microorganisms (GCM) 10K type strain sequencing project: providing services to taxonomists for standard genome sequencing and annotation.</title>
        <authorList>
            <consortium name="The Broad Institute Genomics Platform"/>
            <consortium name="The Broad Institute Genome Sequencing Center for Infectious Disease"/>
            <person name="Wu L."/>
            <person name="Ma J."/>
        </authorList>
    </citation>
    <scope>NUCLEOTIDE SEQUENCE [LARGE SCALE GENOMIC DNA]</scope>
    <source>
        <strain evidence="2">CGMCC 1.10188</strain>
    </source>
</reference>
<comment type="caution">
    <text evidence="1">The sequence shown here is derived from an EMBL/GenBank/DDBJ whole genome shotgun (WGS) entry which is preliminary data.</text>
</comment>
<accession>A0ABQ1IYU2</accession>
<proteinExistence type="predicted"/>
<gene>
    <name evidence="1" type="ORF">GCM10011505_40550</name>
</gene>
<sequence length="144" mass="16434">MEIYHNSPAFPAEYLRDFERRPDAMIYMHGNIPRVYFYTGYDEGDARITGRVQDGQGIFMHGTIQASHPFAIPYLNRPRFGIIVRCNNGTSHAGGAVFVANVQIVQATMVDQRQLDAEGFIGQPRSPHLLRFELQHDIEMVQPR</sequence>
<name>A0ABQ1IYU2_9PROT</name>
<organism evidence="1 2">
    <name type="scientific">Tistrella bauzanensis</name>
    <dbReference type="NCBI Taxonomy" id="657419"/>
    <lineage>
        <taxon>Bacteria</taxon>
        <taxon>Pseudomonadati</taxon>
        <taxon>Pseudomonadota</taxon>
        <taxon>Alphaproteobacteria</taxon>
        <taxon>Geminicoccales</taxon>
        <taxon>Geminicoccaceae</taxon>
        <taxon>Tistrella</taxon>
    </lineage>
</organism>
<keyword evidence="2" id="KW-1185">Reference proteome</keyword>
<protein>
    <submittedName>
        <fullName evidence="1">Uncharacterized protein</fullName>
    </submittedName>
</protein>
<dbReference type="EMBL" id="BMDZ01000062">
    <property type="protein sequence ID" value="GGB55463.1"/>
    <property type="molecule type" value="Genomic_DNA"/>
</dbReference>
<evidence type="ECO:0000313" key="2">
    <source>
        <dbReference type="Proteomes" id="UP000603352"/>
    </source>
</evidence>